<evidence type="ECO:0000313" key="42">
    <source>
        <dbReference type="Proteomes" id="UP000586951"/>
    </source>
</evidence>
<comment type="caution">
    <text evidence="10">The sequence shown here is derived from an EMBL/GenBank/DDBJ whole genome shotgun (WGS) entry which is preliminary data.</text>
</comment>
<evidence type="ECO:0000313" key="13">
    <source>
        <dbReference type="EMBL" id="MBC1400769.1"/>
    </source>
</evidence>
<dbReference type="Proteomes" id="UP000547643">
    <property type="component" value="Unassembled WGS sequence"/>
</dbReference>
<evidence type="ECO:0000256" key="3">
    <source>
        <dbReference type="ARBA" id="ARBA00022475"/>
    </source>
</evidence>
<evidence type="ECO:0000256" key="6">
    <source>
        <dbReference type="ARBA" id="ARBA00023016"/>
    </source>
</evidence>
<dbReference type="Gene3D" id="1.10.3720.10">
    <property type="entry name" value="MetI-like"/>
    <property type="match status" value="1"/>
</dbReference>
<dbReference type="EMBL" id="JNFA01000011">
    <property type="protein sequence ID" value="KGL42571.1"/>
    <property type="molecule type" value="Genomic_DNA"/>
</dbReference>
<evidence type="ECO:0000256" key="8">
    <source>
        <dbReference type="RuleBase" id="RU363032"/>
    </source>
</evidence>
<evidence type="ECO:0000313" key="12">
    <source>
        <dbReference type="EMBL" id="MBC1371484.1"/>
    </source>
</evidence>
<dbReference type="Proteomes" id="UP000544413">
    <property type="component" value="Unassembled WGS sequence"/>
</dbReference>
<dbReference type="EMBL" id="JAAROL010000002">
    <property type="protein sequence ID" value="MBC1331798.1"/>
    <property type="molecule type" value="Genomic_DNA"/>
</dbReference>
<evidence type="ECO:0000256" key="5">
    <source>
        <dbReference type="ARBA" id="ARBA00022989"/>
    </source>
</evidence>
<dbReference type="InterPro" id="IPR000515">
    <property type="entry name" value="MetI-like"/>
</dbReference>
<evidence type="ECO:0000313" key="29">
    <source>
        <dbReference type="Proteomes" id="UP000529446"/>
    </source>
</evidence>
<dbReference type="PROSITE" id="PS50928">
    <property type="entry name" value="ABC_TM1"/>
    <property type="match status" value="1"/>
</dbReference>
<dbReference type="Proteomes" id="UP000546806">
    <property type="component" value="Unassembled WGS sequence"/>
</dbReference>
<evidence type="ECO:0000313" key="39">
    <source>
        <dbReference type="Proteomes" id="UP000550367"/>
    </source>
</evidence>
<evidence type="ECO:0000256" key="1">
    <source>
        <dbReference type="ARBA" id="ARBA00004651"/>
    </source>
</evidence>
<evidence type="ECO:0000313" key="15">
    <source>
        <dbReference type="EMBL" id="MBC1565555.1"/>
    </source>
</evidence>
<evidence type="ECO:0000313" key="31">
    <source>
        <dbReference type="Proteomes" id="UP000539064"/>
    </source>
</evidence>
<keyword evidence="2 8" id="KW-0813">Transport</keyword>
<dbReference type="Proteomes" id="UP000541735">
    <property type="component" value="Unassembled WGS sequence"/>
</dbReference>
<reference evidence="10 27" key="1">
    <citation type="submission" date="2014-05" db="EMBL/GenBank/DDBJ databases">
        <title>Novel Listeriaceae from food processing environments.</title>
        <authorList>
            <person name="den Bakker H.C."/>
        </authorList>
    </citation>
    <scope>NUCLEOTIDE SEQUENCE [LARGE SCALE GENOMIC DNA]</scope>
    <source>
        <strain evidence="10 27">FSL A5-0281</strain>
    </source>
</reference>
<dbReference type="GO" id="GO:0005886">
    <property type="term" value="C:plasma membrane"/>
    <property type="evidence" value="ECO:0007669"/>
    <property type="project" value="UniProtKB-SubCell"/>
</dbReference>
<dbReference type="RefSeq" id="WP_036084328.1">
    <property type="nucleotide sequence ID" value="NZ_CBCSHQ010000001.1"/>
</dbReference>
<feature type="transmembrane region" description="Helical" evidence="8">
    <location>
        <begin position="182"/>
        <end position="200"/>
    </location>
</feature>
<keyword evidence="27" id="KW-1185">Reference proteome</keyword>
<dbReference type="InterPro" id="IPR045621">
    <property type="entry name" value="BPD_transp_1_N"/>
</dbReference>
<dbReference type="Proteomes" id="UP000541955">
    <property type="component" value="Unassembled WGS sequence"/>
</dbReference>
<dbReference type="Proteomes" id="UP000550367">
    <property type="component" value="Unassembled WGS sequence"/>
</dbReference>
<dbReference type="EMBL" id="JAARYD010000001">
    <property type="protein sequence ID" value="MBC2175103.1"/>
    <property type="molecule type" value="Genomic_DNA"/>
</dbReference>
<evidence type="ECO:0000313" key="28">
    <source>
        <dbReference type="Proteomes" id="UP000519573"/>
    </source>
</evidence>
<dbReference type="Proteomes" id="UP000532866">
    <property type="component" value="Unassembled WGS sequence"/>
</dbReference>
<feature type="transmembrane region" description="Helical" evidence="8">
    <location>
        <begin position="282"/>
        <end position="308"/>
    </location>
</feature>
<name>A0A099WD22_9LIST</name>
<keyword evidence="3" id="KW-1003">Cell membrane</keyword>
<keyword evidence="6" id="KW-0346">Stress response</keyword>
<dbReference type="Proteomes" id="UP000548082">
    <property type="component" value="Unassembled WGS sequence"/>
</dbReference>
<dbReference type="EMBL" id="JAARPT010000002">
    <property type="protein sequence ID" value="MBC1400769.1"/>
    <property type="molecule type" value="Genomic_DNA"/>
</dbReference>
<dbReference type="CDD" id="cd06261">
    <property type="entry name" value="TM_PBP2"/>
    <property type="match status" value="1"/>
</dbReference>
<evidence type="ECO:0000313" key="32">
    <source>
        <dbReference type="Proteomes" id="UP000541735"/>
    </source>
</evidence>
<evidence type="ECO:0000313" key="36">
    <source>
        <dbReference type="Proteomes" id="UP000546806"/>
    </source>
</evidence>
<evidence type="ECO:0000313" key="20">
    <source>
        <dbReference type="EMBL" id="MBC2002255.1"/>
    </source>
</evidence>
<dbReference type="Proteomes" id="UP000574104">
    <property type="component" value="Unassembled WGS sequence"/>
</dbReference>
<dbReference type="Proteomes" id="UP000591929">
    <property type="component" value="Unassembled WGS sequence"/>
</dbReference>
<evidence type="ECO:0000313" key="18">
    <source>
        <dbReference type="EMBL" id="MBC1794076.1"/>
    </source>
</evidence>
<dbReference type="Proteomes" id="UP000539064">
    <property type="component" value="Unassembled WGS sequence"/>
</dbReference>
<dbReference type="EMBL" id="JAARYH010000004">
    <property type="protein sequence ID" value="MBC2167249.1"/>
    <property type="molecule type" value="Genomic_DNA"/>
</dbReference>
<evidence type="ECO:0000313" key="41">
    <source>
        <dbReference type="Proteomes" id="UP000574104"/>
    </source>
</evidence>
<evidence type="ECO:0000313" key="24">
    <source>
        <dbReference type="EMBL" id="MBC2241526.1"/>
    </source>
</evidence>
<reference evidence="28 29" key="2">
    <citation type="submission" date="2020-03" db="EMBL/GenBank/DDBJ databases">
        <title>Soil Listeria distribution.</title>
        <authorList>
            <person name="Liao J."/>
            <person name="Wiedmann M."/>
        </authorList>
    </citation>
    <scope>NUCLEOTIDE SEQUENCE [LARGE SCALE GENOMIC DNA]</scope>
    <source>
        <strain evidence="24 40">FSL L7-0149</strain>
        <strain evidence="25 39">FSL L7-0153</strain>
        <strain evidence="22 28">FSL L7-0245</strain>
        <strain evidence="23 32">FSL L7-0259</strain>
        <strain evidence="21 29">FSL L7-0360</strain>
        <strain evidence="20 36">FSL L7-0435</strain>
        <strain evidence="18 31">FSL L7-0978</strain>
        <strain evidence="19 38">FSL L7-0990</strain>
        <strain evidence="17 37">FSL L7-1017</strain>
        <strain evidence="16 41">FSL L7-1299</strain>
        <strain evidence="14 33">FSL L7-1387</strain>
        <strain evidence="15 42">FSL L7-1427</strain>
        <strain evidence="13 34">FSL L7-1658</strain>
        <strain evidence="12 43">FSL L7-1681</strain>
        <strain evidence="11 30">FSL L7-1833</strain>
        <strain evidence="26 35">FSL L7-1850</strain>
    </source>
</reference>
<evidence type="ECO:0000313" key="40">
    <source>
        <dbReference type="Proteomes" id="UP000553016"/>
    </source>
</evidence>
<dbReference type="EMBL" id="JAARWW010000001">
    <property type="protein sequence ID" value="MBC2002255.1"/>
    <property type="molecule type" value="Genomic_DNA"/>
</dbReference>
<dbReference type="Proteomes" id="UP000586951">
    <property type="component" value="Unassembled WGS sequence"/>
</dbReference>
<evidence type="ECO:0000313" key="19">
    <source>
        <dbReference type="EMBL" id="MBC1795934.1"/>
    </source>
</evidence>
<dbReference type="EMBL" id="JAARYY010000002">
    <property type="protein sequence ID" value="MBC2243361.1"/>
    <property type="molecule type" value="Genomic_DNA"/>
</dbReference>
<evidence type="ECO:0000313" key="26">
    <source>
        <dbReference type="EMBL" id="MBC2371221.1"/>
    </source>
</evidence>
<evidence type="ECO:0000313" key="27">
    <source>
        <dbReference type="Proteomes" id="UP000029844"/>
    </source>
</evidence>
<evidence type="ECO:0000313" key="38">
    <source>
        <dbReference type="Proteomes" id="UP000548082"/>
    </source>
</evidence>
<evidence type="ECO:0000313" key="23">
    <source>
        <dbReference type="EMBL" id="MBC2175103.1"/>
    </source>
</evidence>
<dbReference type="STRING" id="1552123.EP57_03670"/>
<keyword evidence="5 8" id="KW-1133">Transmembrane helix</keyword>
<evidence type="ECO:0000313" key="25">
    <source>
        <dbReference type="EMBL" id="MBC2243361.1"/>
    </source>
</evidence>
<gene>
    <name evidence="10" type="ORF">EP57_03670</name>
    <name evidence="11" type="ORF">HB759_07595</name>
    <name evidence="13" type="ORF">HB836_04095</name>
    <name evidence="12" type="ORF">HB847_03810</name>
    <name evidence="14" type="ORF">HB902_04460</name>
    <name evidence="16" type="ORF">HB904_10475</name>
    <name evidence="15" type="ORF">HB907_09065</name>
    <name evidence="26" type="ORF">HBP98_04275</name>
    <name evidence="17" type="ORF">HCA46_08460</name>
    <name evidence="18" type="ORF">HCA52_11645</name>
    <name evidence="19" type="ORF">HCA55_04305</name>
    <name evidence="20" type="ORF">HCA78_00645</name>
    <name evidence="21" type="ORF">HCB06_14985</name>
    <name evidence="25" type="ORF">HCB25_04725</name>
    <name evidence="22" type="ORF">HCB26_11785</name>
    <name evidence="23" type="ORF">HCB27_00630</name>
    <name evidence="24" type="ORF">HCB35_13690</name>
</gene>
<evidence type="ECO:0000313" key="22">
    <source>
        <dbReference type="EMBL" id="MBC2167249.1"/>
    </source>
</evidence>
<dbReference type="Pfam" id="PF19300">
    <property type="entry name" value="BPD_transp_1_N"/>
    <property type="match status" value="1"/>
</dbReference>
<evidence type="ECO:0000313" key="43">
    <source>
        <dbReference type="Proteomes" id="UP000591929"/>
    </source>
</evidence>
<evidence type="ECO:0000256" key="4">
    <source>
        <dbReference type="ARBA" id="ARBA00022692"/>
    </source>
</evidence>
<evidence type="ECO:0000313" key="37">
    <source>
        <dbReference type="Proteomes" id="UP000547643"/>
    </source>
</evidence>
<comment type="similarity">
    <text evidence="8">Belongs to the binding-protein-dependent transport system permease family.</text>
</comment>
<evidence type="ECO:0000313" key="17">
    <source>
        <dbReference type="EMBL" id="MBC1778867.1"/>
    </source>
</evidence>
<dbReference type="EMBL" id="JAARUV010000002">
    <property type="protein sequence ID" value="MBC1778867.1"/>
    <property type="molecule type" value="Genomic_DNA"/>
</dbReference>
<evidence type="ECO:0000313" key="14">
    <source>
        <dbReference type="EMBL" id="MBC1561311.1"/>
    </source>
</evidence>
<evidence type="ECO:0000313" key="35">
    <source>
        <dbReference type="Proteomes" id="UP000546244"/>
    </source>
</evidence>
<dbReference type="eggNOG" id="COG0601">
    <property type="taxonomic scope" value="Bacteria"/>
</dbReference>
<dbReference type="EMBL" id="JAARRW010000002">
    <property type="protein sequence ID" value="MBC1561311.1"/>
    <property type="molecule type" value="Genomic_DNA"/>
</dbReference>
<dbReference type="Proteomes" id="UP000553016">
    <property type="component" value="Unassembled WGS sequence"/>
</dbReference>
<evidence type="ECO:0000313" key="30">
    <source>
        <dbReference type="Proteomes" id="UP000532866"/>
    </source>
</evidence>
<evidence type="ECO:0000313" key="21">
    <source>
        <dbReference type="EMBL" id="MBC2117935.1"/>
    </source>
</evidence>
<sequence>MIQTIFKRLLQTIPMLFIISLVSFALVQLAPGDPITSFVTPNMNPDDVERIRQSLGLDQPIYVQYFKWLANVLQGNFGYSLINNQPVLGQIIERLPATIGLMGTALFFTLLLSIPLGLVAAAYENTRLDRVLNAVSYIGISIPIFWFAMILIDVFSVQLGWLPSLGMRTIGVESFWDVVKHAILPVTALTFQGCASYYRYVRSNTINQLKEEYVLFGYAKGLSKAQIMRHHVLKNSLLPVITLLGMYLPQIITGAFITESVFSWPGMGSLGINAIFQLDYPMIMAITMFSALLLIIGNLLADIAYTIIDPRIREVS</sequence>
<dbReference type="InterPro" id="IPR035906">
    <property type="entry name" value="MetI-like_sf"/>
</dbReference>
<evidence type="ECO:0000256" key="7">
    <source>
        <dbReference type="ARBA" id="ARBA00023136"/>
    </source>
</evidence>
<dbReference type="Pfam" id="PF00528">
    <property type="entry name" value="BPD_transp_1"/>
    <property type="match status" value="1"/>
</dbReference>
<accession>A0A099WD22</accession>
<comment type="subcellular location">
    <subcellularLocation>
        <location evidence="1 8">Cell membrane</location>
        <topology evidence="1 8">Multi-pass membrane protein</topology>
    </subcellularLocation>
</comment>
<evidence type="ECO:0000313" key="11">
    <source>
        <dbReference type="EMBL" id="MBC1331798.1"/>
    </source>
</evidence>
<dbReference type="SUPFAM" id="SSF161098">
    <property type="entry name" value="MetI-like"/>
    <property type="match status" value="1"/>
</dbReference>
<dbReference type="EMBL" id="JAARMV010000001">
    <property type="protein sequence ID" value="MBC2371221.1"/>
    <property type="molecule type" value="Genomic_DNA"/>
</dbReference>
<evidence type="ECO:0000313" key="34">
    <source>
        <dbReference type="Proteomes" id="UP000544413"/>
    </source>
</evidence>
<dbReference type="OrthoDB" id="24153at2"/>
<dbReference type="GeneID" id="58716522"/>
<evidence type="ECO:0000313" key="10">
    <source>
        <dbReference type="EMBL" id="KGL42571.1"/>
    </source>
</evidence>
<evidence type="ECO:0000256" key="2">
    <source>
        <dbReference type="ARBA" id="ARBA00022448"/>
    </source>
</evidence>
<feature type="domain" description="ABC transmembrane type-1" evidence="9">
    <location>
        <begin position="95"/>
        <end position="301"/>
    </location>
</feature>
<keyword evidence="7 8" id="KW-0472">Membrane</keyword>
<dbReference type="EMBL" id="JAARRU010000002">
    <property type="protein sequence ID" value="MBC1565555.1"/>
    <property type="molecule type" value="Genomic_DNA"/>
</dbReference>
<keyword evidence="4 8" id="KW-0812">Transmembrane</keyword>
<dbReference type="PANTHER" id="PTHR43163:SF6">
    <property type="entry name" value="DIPEPTIDE TRANSPORT SYSTEM PERMEASE PROTEIN DPPB-RELATED"/>
    <property type="match status" value="1"/>
</dbReference>
<feature type="transmembrane region" description="Helical" evidence="8">
    <location>
        <begin position="135"/>
        <end position="162"/>
    </location>
</feature>
<dbReference type="PANTHER" id="PTHR43163">
    <property type="entry name" value="DIPEPTIDE TRANSPORT SYSTEM PERMEASE PROTEIN DPPB-RELATED"/>
    <property type="match status" value="1"/>
</dbReference>
<proteinExistence type="inferred from homology"/>
<evidence type="ECO:0000313" key="16">
    <source>
        <dbReference type="EMBL" id="MBC1616616.1"/>
    </source>
</evidence>
<dbReference type="EMBL" id="JAARPL010000002">
    <property type="protein sequence ID" value="MBC1371484.1"/>
    <property type="molecule type" value="Genomic_DNA"/>
</dbReference>
<evidence type="ECO:0000259" key="9">
    <source>
        <dbReference type="PROSITE" id="PS50928"/>
    </source>
</evidence>
<dbReference type="AlphaFoldDB" id="A0A099WD22"/>
<dbReference type="Proteomes" id="UP000519573">
    <property type="component" value="Unassembled WGS sequence"/>
</dbReference>
<feature type="transmembrane region" description="Helical" evidence="8">
    <location>
        <begin position="99"/>
        <end position="123"/>
    </location>
</feature>
<dbReference type="Proteomes" id="UP000529446">
    <property type="component" value="Unassembled WGS sequence"/>
</dbReference>
<feature type="transmembrane region" description="Helical" evidence="8">
    <location>
        <begin position="237"/>
        <end position="262"/>
    </location>
</feature>
<dbReference type="EMBL" id="JAARVG010000010">
    <property type="protein sequence ID" value="MBC1794076.1"/>
    <property type="molecule type" value="Genomic_DNA"/>
</dbReference>
<dbReference type="EMBL" id="JAARVD010000002">
    <property type="protein sequence ID" value="MBC1795934.1"/>
    <property type="molecule type" value="Genomic_DNA"/>
</dbReference>
<dbReference type="Proteomes" id="UP000029844">
    <property type="component" value="Unassembled WGS sequence"/>
</dbReference>
<dbReference type="EMBL" id="JAARZA010000006">
    <property type="protein sequence ID" value="MBC2241526.1"/>
    <property type="molecule type" value="Genomic_DNA"/>
</dbReference>
<organism evidence="10 27">
    <name type="scientific">Listeria booriae</name>
    <dbReference type="NCBI Taxonomy" id="1552123"/>
    <lineage>
        <taxon>Bacteria</taxon>
        <taxon>Bacillati</taxon>
        <taxon>Bacillota</taxon>
        <taxon>Bacilli</taxon>
        <taxon>Bacillales</taxon>
        <taxon>Listeriaceae</taxon>
        <taxon>Listeria</taxon>
    </lineage>
</organism>
<protein>
    <submittedName>
        <fullName evidence="11">ABC transporter permease</fullName>
    </submittedName>
    <submittedName>
        <fullName evidence="10">Peptide permease</fullName>
    </submittedName>
</protein>
<dbReference type="EMBL" id="JAARSH010000006">
    <property type="protein sequence ID" value="MBC1616616.1"/>
    <property type="molecule type" value="Genomic_DNA"/>
</dbReference>
<evidence type="ECO:0000313" key="33">
    <source>
        <dbReference type="Proteomes" id="UP000541955"/>
    </source>
</evidence>
<dbReference type="Proteomes" id="UP000546244">
    <property type="component" value="Unassembled WGS sequence"/>
</dbReference>
<dbReference type="EMBL" id="JAARXI010000009">
    <property type="protein sequence ID" value="MBC2117935.1"/>
    <property type="molecule type" value="Genomic_DNA"/>
</dbReference>
<dbReference type="GO" id="GO:0055085">
    <property type="term" value="P:transmembrane transport"/>
    <property type="evidence" value="ECO:0007669"/>
    <property type="project" value="InterPro"/>
</dbReference>